<dbReference type="RefSeq" id="WP_161708865.1">
    <property type="nucleotide sequence ID" value="NZ_JAABLQ010000001.1"/>
</dbReference>
<reference evidence="4 5" key="1">
    <citation type="submission" date="2020-01" db="EMBL/GenBank/DDBJ databases">
        <authorList>
            <person name="Peng S.Y."/>
            <person name="Li J."/>
            <person name="Wang M."/>
            <person name="Wang L."/>
            <person name="Wang C.Q."/>
            <person name="Wang J.R."/>
        </authorList>
    </citation>
    <scope>NUCLEOTIDE SEQUENCE [LARGE SCALE GENOMIC DNA]</scope>
    <source>
        <strain evidence="4 5">XCT-53</strain>
    </source>
</reference>
<dbReference type="EMBL" id="JAABLQ010000001">
    <property type="protein sequence ID" value="NBN79201.1"/>
    <property type="molecule type" value="Genomic_DNA"/>
</dbReference>
<comment type="caution">
    <text evidence="4">The sequence shown here is derived from an EMBL/GenBank/DDBJ whole genome shotgun (WGS) entry which is preliminary data.</text>
</comment>
<keyword evidence="5" id="KW-1185">Reference proteome</keyword>
<feature type="domain" description="TadE-like" evidence="3">
    <location>
        <begin position="33"/>
        <end position="75"/>
    </location>
</feature>
<dbReference type="AlphaFoldDB" id="A0A7X5JA92"/>
<dbReference type="Pfam" id="PF07811">
    <property type="entry name" value="TadE"/>
    <property type="match status" value="1"/>
</dbReference>
<evidence type="ECO:0000259" key="3">
    <source>
        <dbReference type="Pfam" id="PF07811"/>
    </source>
</evidence>
<sequence length="194" mass="21042">MTQDPLRPEGPSGPLPTARPGRRWRLFARDRSGTTAIEFAILGIPFLVLIGGILEFGVCFLVNRTLDNAMMESARLIKTGQAQTMGFDKAAFKADVCDRLTTMLCDNARLEIDVRTFDNFGQISNLPPMVGVDGNFGAGLGYTESGPGQIIVARAVYAWPMASSLLATSPADAGGKRYLYSTQVFRNEPFQTGN</sequence>
<evidence type="ECO:0000256" key="1">
    <source>
        <dbReference type="SAM" id="MobiDB-lite"/>
    </source>
</evidence>
<evidence type="ECO:0000256" key="2">
    <source>
        <dbReference type="SAM" id="Phobius"/>
    </source>
</evidence>
<accession>A0A7X5JA92</accession>
<proteinExistence type="predicted"/>
<keyword evidence="2" id="KW-0472">Membrane</keyword>
<keyword evidence="2" id="KW-0812">Transmembrane</keyword>
<feature type="region of interest" description="Disordered" evidence="1">
    <location>
        <begin position="1"/>
        <end position="20"/>
    </location>
</feature>
<keyword evidence="2" id="KW-1133">Transmembrane helix</keyword>
<gene>
    <name evidence="4" type="ORF">GWI72_13060</name>
</gene>
<dbReference type="Proteomes" id="UP000586722">
    <property type="component" value="Unassembled WGS sequence"/>
</dbReference>
<evidence type="ECO:0000313" key="4">
    <source>
        <dbReference type="EMBL" id="NBN79201.1"/>
    </source>
</evidence>
<protein>
    <submittedName>
        <fullName evidence="4">Pilus assembly protein</fullName>
    </submittedName>
</protein>
<name>A0A7X5JA92_9HYPH</name>
<organism evidence="4 5">
    <name type="scientific">Pannonibacter tanglangensis</name>
    <dbReference type="NCBI Taxonomy" id="2750084"/>
    <lineage>
        <taxon>Bacteria</taxon>
        <taxon>Pseudomonadati</taxon>
        <taxon>Pseudomonadota</taxon>
        <taxon>Alphaproteobacteria</taxon>
        <taxon>Hyphomicrobiales</taxon>
        <taxon>Stappiaceae</taxon>
        <taxon>Pannonibacter</taxon>
    </lineage>
</organism>
<dbReference type="InterPro" id="IPR012495">
    <property type="entry name" value="TadE-like_dom"/>
</dbReference>
<feature type="transmembrane region" description="Helical" evidence="2">
    <location>
        <begin position="39"/>
        <end position="62"/>
    </location>
</feature>
<evidence type="ECO:0000313" key="5">
    <source>
        <dbReference type="Proteomes" id="UP000586722"/>
    </source>
</evidence>